<keyword evidence="8" id="KW-1185">Reference proteome</keyword>
<feature type="region of interest" description="Disordered" evidence="5">
    <location>
        <begin position="1141"/>
        <end position="1198"/>
    </location>
</feature>
<dbReference type="GO" id="GO:0005524">
    <property type="term" value="F:ATP binding"/>
    <property type="evidence" value="ECO:0007669"/>
    <property type="project" value="UniProtKB-KW"/>
</dbReference>
<dbReference type="GO" id="GO:0030983">
    <property type="term" value="F:mismatched DNA binding"/>
    <property type="evidence" value="ECO:0007669"/>
    <property type="project" value="InterPro"/>
</dbReference>
<dbReference type="InterPro" id="IPR007696">
    <property type="entry name" value="DNA_mismatch_repair_MutS_core"/>
</dbReference>
<keyword evidence="4" id="KW-0238">DNA-binding</keyword>
<sequence length="1225" mass="135395">MTRPNTPSLSDRSEAANREYYTSMMHLPFEPHPETEDDGGCEDHRYATHLDTSTSRFDEGQAPPMTAPNFRTALSIVQSEIHTRRGMNVSANAFGHGGVLADGGGGDTREAVKLRDQSGDQYQHPMQLQSFTTARESGLSGARPAYPSTRASPALRGKVTLQSSTSHPAFTVPPPSFVDSSPGGRLSPTWASASASTRTTGQERHHSHGGQYDSSTANFQRYQQATQVEQQLQMPTWFQDMATDQSSVGGAYNSHGSASWTRDGGLLPQQAQHPIQDNQQESFISTEFPPPPPPPPQASIEDTLEQEVIMAINVRGRTLGCAYFDGQLSTKLFVMQDMSECLNTVTDIVQTIKAQIRPALILTSARLDEAIVAAVRIDETGRETKVDVRPGGDFAFAVAKSKLISVCINAWRSRTRSSLRHGYTTSTHMDRAQDFSGMDETAQREALLQLSKTIDLQSVESIGCAGAIISLLSRHGMSHRAAKGGGTTMLLTVESFTLESFMFINANSLSSLQIFEDESHPSMHNSIRGRKEGLSLFGVLNQAKTPQGKYLLKQWLLRPSLDLNVIYARHQSVECFVRTENQPTVGQLVNCLSHVKNIPKVLQALPRKATIAEWQAVLQVIDSKCLKIHSGVQEILTGESPIIHEILQKFEVQNLMDIGAFIHDVIDFDESVIEGRCVVKHSVDEELDRMRQTYHGLDNFLSEIAKEISQTIPSDFTSTINVIYFPQLGYLITVPMNPEWKTEQDYHLQGLSYQFSTMSTVYYKNSAMRDREIDILQGLQERILEYSQLLVICSDLCAELDVLISFSQVARVRNYRRPQMTERNVLWIANGRHPLQELVVDSFVANSTQLGELDDTVSTTPTVPSNVATTSDSTLTDIDTDAQGVDDGSHQGNRVLILSGANSSGKSAYLKQVALITYMAHVGSFVPADSAVVGLRDKILTRLQTRETVSSIQSAFMTDLQQVALALKLATKRSLVVLDEFGKGTASADGAGMFCGVIEHFAKRHAQERPMVLATTHFHELFENQLLDLNLPISLFTMEVYQEPNCLETAFLFRVIPGITPSSLGPACAAIASMPTPIVQRSMFLSGLFRRYEMVIPMLTEREQKMQRMYEQMAGMLLHLDLDVETSQGLVADPVRISTKWQTSATDGDDDVGNTENATRDGAGTRASIESVDGSSSQVRLKRKRKGAETDDSSTEVEGYDCHLALNQLLQYVAEVYREEQADEH</sequence>
<dbReference type="GO" id="GO:0005634">
    <property type="term" value="C:nucleus"/>
    <property type="evidence" value="ECO:0007669"/>
    <property type="project" value="TreeGrafter"/>
</dbReference>
<protein>
    <submittedName>
        <fullName evidence="7">MutS protein msh5</fullName>
    </submittedName>
</protein>
<dbReference type="GO" id="GO:0051026">
    <property type="term" value="P:chiasma assembly"/>
    <property type="evidence" value="ECO:0007669"/>
    <property type="project" value="TreeGrafter"/>
</dbReference>
<dbReference type="SUPFAM" id="SSF48334">
    <property type="entry name" value="DNA repair protein MutS, domain III"/>
    <property type="match status" value="1"/>
</dbReference>
<dbReference type="SMART" id="SM00534">
    <property type="entry name" value="MUTSac"/>
    <property type="match status" value="1"/>
</dbReference>
<feature type="region of interest" description="Disordered" evidence="5">
    <location>
        <begin position="247"/>
        <end position="268"/>
    </location>
</feature>
<evidence type="ECO:0000256" key="3">
    <source>
        <dbReference type="ARBA" id="ARBA00022840"/>
    </source>
</evidence>
<evidence type="ECO:0000313" key="7">
    <source>
        <dbReference type="EMBL" id="KAG0326787.1"/>
    </source>
</evidence>
<feature type="region of interest" description="Disordered" evidence="5">
    <location>
        <begin position="162"/>
        <end position="214"/>
    </location>
</feature>
<evidence type="ECO:0000256" key="1">
    <source>
        <dbReference type="ARBA" id="ARBA00006271"/>
    </source>
</evidence>
<comment type="caution">
    <text evidence="7">The sequence shown here is derived from an EMBL/GenBank/DDBJ whole genome shotgun (WGS) entry which is preliminary data.</text>
</comment>
<evidence type="ECO:0000313" key="8">
    <source>
        <dbReference type="Proteomes" id="UP000738325"/>
    </source>
</evidence>
<dbReference type="InterPro" id="IPR036187">
    <property type="entry name" value="DNA_mismatch_repair_MutS_sf"/>
</dbReference>
<dbReference type="PANTHER" id="PTHR11361:SF20">
    <property type="entry name" value="MUTS PROTEIN HOMOLOG 5"/>
    <property type="match status" value="1"/>
</dbReference>
<feature type="domain" description="DNA mismatch repair proteins mutS family" evidence="6">
    <location>
        <begin position="974"/>
        <end position="990"/>
    </location>
</feature>
<dbReference type="Pfam" id="PF00488">
    <property type="entry name" value="MutS_V"/>
    <property type="match status" value="1"/>
</dbReference>
<comment type="similarity">
    <text evidence="1">Belongs to the DNA mismatch repair MutS family.</text>
</comment>
<evidence type="ECO:0000259" key="6">
    <source>
        <dbReference type="PROSITE" id="PS00486"/>
    </source>
</evidence>
<dbReference type="PROSITE" id="PS00486">
    <property type="entry name" value="DNA_MISMATCH_REPAIR_2"/>
    <property type="match status" value="1"/>
</dbReference>
<dbReference type="AlphaFoldDB" id="A0A9P6RVN1"/>
<name>A0A9P6RVN1_9FUNG</name>
<evidence type="ECO:0000256" key="2">
    <source>
        <dbReference type="ARBA" id="ARBA00022741"/>
    </source>
</evidence>
<feature type="region of interest" description="Disordered" evidence="5">
    <location>
        <begin position="1"/>
        <end position="45"/>
    </location>
</feature>
<dbReference type="InterPro" id="IPR000432">
    <property type="entry name" value="DNA_mismatch_repair_MutS_C"/>
</dbReference>
<reference evidence="7" key="1">
    <citation type="journal article" date="2020" name="Fungal Divers.">
        <title>Resolving the Mortierellaceae phylogeny through synthesis of multi-gene phylogenetics and phylogenomics.</title>
        <authorList>
            <person name="Vandepol N."/>
            <person name="Liber J."/>
            <person name="Desiro A."/>
            <person name="Na H."/>
            <person name="Kennedy M."/>
            <person name="Barry K."/>
            <person name="Grigoriev I.V."/>
            <person name="Miller A.N."/>
            <person name="O'Donnell K."/>
            <person name="Stajich J.E."/>
            <person name="Bonito G."/>
        </authorList>
    </citation>
    <scope>NUCLEOTIDE SEQUENCE</scope>
    <source>
        <strain evidence="7">REB-010B</strain>
    </source>
</reference>
<dbReference type="Proteomes" id="UP000738325">
    <property type="component" value="Unassembled WGS sequence"/>
</dbReference>
<evidence type="ECO:0000256" key="5">
    <source>
        <dbReference type="SAM" id="MobiDB-lite"/>
    </source>
</evidence>
<feature type="compositionally biased region" description="Polar residues" evidence="5">
    <location>
        <begin position="1"/>
        <end position="10"/>
    </location>
</feature>
<dbReference type="PANTHER" id="PTHR11361">
    <property type="entry name" value="DNA MISMATCH REPAIR PROTEIN MUTS FAMILY MEMBER"/>
    <property type="match status" value="1"/>
</dbReference>
<dbReference type="InterPro" id="IPR027417">
    <property type="entry name" value="P-loop_NTPase"/>
</dbReference>
<dbReference type="SUPFAM" id="SSF52540">
    <property type="entry name" value="P-loop containing nucleoside triphosphate hydrolases"/>
    <property type="match status" value="1"/>
</dbReference>
<evidence type="ECO:0000256" key="4">
    <source>
        <dbReference type="ARBA" id="ARBA00023125"/>
    </source>
</evidence>
<keyword evidence="2" id="KW-0547">Nucleotide-binding</keyword>
<dbReference type="Pfam" id="PF05192">
    <property type="entry name" value="MutS_III"/>
    <property type="match status" value="1"/>
</dbReference>
<dbReference type="EMBL" id="JAAAIP010000073">
    <property type="protein sequence ID" value="KAG0326787.1"/>
    <property type="molecule type" value="Genomic_DNA"/>
</dbReference>
<dbReference type="InterPro" id="IPR045076">
    <property type="entry name" value="MutS"/>
</dbReference>
<gene>
    <name evidence="7" type="primary">MSH5</name>
    <name evidence="7" type="ORF">BGZ99_008990</name>
</gene>
<feature type="compositionally biased region" description="Polar residues" evidence="5">
    <location>
        <begin position="247"/>
        <end position="260"/>
    </location>
</feature>
<dbReference type="GO" id="GO:0140664">
    <property type="term" value="F:ATP-dependent DNA damage sensor activity"/>
    <property type="evidence" value="ECO:0007669"/>
    <property type="project" value="InterPro"/>
</dbReference>
<dbReference type="OrthoDB" id="29596at2759"/>
<dbReference type="GO" id="GO:0006298">
    <property type="term" value="P:mismatch repair"/>
    <property type="evidence" value="ECO:0007669"/>
    <property type="project" value="InterPro"/>
</dbReference>
<proteinExistence type="inferred from homology"/>
<organism evidence="7 8">
    <name type="scientific">Dissophora globulifera</name>
    <dbReference type="NCBI Taxonomy" id="979702"/>
    <lineage>
        <taxon>Eukaryota</taxon>
        <taxon>Fungi</taxon>
        <taxon>Fungi incertae sedis</taxon>
        <taxon>Mucoromycota</taxon>
        <taxon>Mortierellomycotina</taxon>
        <taxon>Mortierellomycetes</taxon>
        <taxon>Mortierellales</taxon>
        <taxon>Mortierellaceae</taxon>
        <taxon>Dissophora</taxon>
    </lineage>
</organism>
<dbReference type="Gene3D" id="3.40.50.300">
    <property type="entry name" value="P-loop containing nucleotide triphosphate hydrolases"/>
    <property type="match status" value="1"/>
</dbReference>
<dbReference type="SMART" id="SM00533">
    <property type="entry name" value="MUTSd"/>
    <property type="match status" value="1"/>
</dbReference>
<accession>A0A9P6RVN1</accession>
<feature type="compositionally biased region" description="Low complexity" evidence="5">
    <location>
        <begin position="191"/>
        <end position="200"/>
    </location>
</feature>
<keyword evidence="3" id="KW-0067">ATP-binding</keyword>
<dbReference type="Gene3D" id="1.10.1420.10">
    <property type="match status" value="1"/>
</dbReference>